<evidence type="ECO:0000313" key="5">
    <source>
        <dbReference type="EMBL" id="WAR25079.1"/>
    </source>
</evidence>
<dbReference type="Proteomes" id="UP001164746">
    <property type="component" value="Chromosome 14"/>
</dbReference>
<gene>
    <name evidence="5" type="ORF">MAR_010783</name>
    <name evidence="4" type="ORF">MAR_022066</name>
</gene>
<dbReference type="InterPro" id="IPR006052">
    <property type="entry name" value="TNF_dom"/>
</dbReference>
<organism evidence="4 6">
    <name type="scientific">Mya arenaria</name>
    <name type="common">Soft-shell clam</name>
    <dbReference type="NCBI Taxonomy" id="6604"/>
    <lineage>
        <taxon>Eukaryota</taxon>
        <taxon>Metazoa</taxon>
        <taxon>Spiralia</taxon>
        <taxon>Lophotrochozoa</taxon>
        <taxon>Mollusca</taxon>
        <taxon>Bivalvia</taxon>
        <taxon>Autobranchia</taxon>
        <taxon>Heteroconchia</taxon>
        <taxon>Euheterodonta</taxon>
        <taxon>Imparidentia</taxon>
        <taxon>Neoheterodontei</taxon>
        <taxon>Myida</taxon>
        <taxon>Myoidea</taxon>
        <taxon>Myidae</taxon>
        <taxon>Mya</taxon>
    </lineage>
</organism>
<evidence type="ECO:0000259" key="3">
    <source>
        <dbReference type="Pfam" id="PF00229"/>
    </source>
</evidence>
<name>A0ABY7DNP7_MYAAR</name>
<keyword evidence="2" id="KW-0812">Transmembrane</keyword>
<accession>A0ABY7DNP7</accession>
<keyword evidence="2" id="KW-1133">Transmembrane helix</keyword>
<evidence type="ECO:0000313" key="6">
    <source>
        <dbReference type="Proteomes" id="UP001164746"/>
    </source>
</evidence>
<feature type="domain" description="THD" evidence="3">
    <location>
        <begin position="226"/>
        <end position="341"/>
    </location>
</feature>
<proteinExistence type="inferred from homology"/>
<evidence type="ECO:0000313" key="4">
    <source>
        <dbReference type="EMBL" id="WAQ97693.1"/>
    </source>
</evidence>
<protein>
    <recommendedName>
        <fullName evidence="3">THD domain-containing protein</fullName>
    </recommendedName>
</protein>
<dbReference type="Proteomes" id="UP001164746">
    <property type="component" value="Chromosome 3"/>
</dbReference>
<keyword evidence="6" id="KW-1185">Reference proteome</keyword>
<dbReference type="Pfam" id="PF00229">
    <property type="entry name" value="TNF"/>
    <property type="match status" value="1"/>
</dbReference>
<sequence>MNIYSGSHFFILLYIKSILKGLTQFRVTAYMAMTIPALVYDNLKEGEGVNEGVEAQRFPQREIDELGIHRSGKGHDGADDRNKAWCCFCSRQKSVNEERERKNLLANSRSHEESVIDISNSGNSSASKSSSSQTVTGSRAEWTCGSVFLLILVSALIGCLLSCAVIIPVFYMSRPSTFGLLAVPSVNEMKTSQEHWHERYTDNEDHSKPVGRFVLDQNSLMEYGLLRWKESEQTAGSRVHSSRNESCVVVPEAGLYRVYSQITFTFDGRTTRSEVAHSVLVRKGEDENMVQKKLISVPFRDPALPERQQIMEPSNLITSAKVAVSDRICIEVSPVDLVYKSQVDNVLMVVKEE</sequence>
<dbReference type="InterPro" id="IPR008983">
    <property type="entry name" value="Tumour_necrosis_fac-like_dom"/>
</dbReference>
<comment type="similarity">
    <text evidence="1">Belongs to the tumor necrosis factor family.</text>
</comment>
<reference evidence="4" key="1">
    <citation type="submission" date="2022-11" db="EMBL/GenBank/DDBJ databases">
        <title>Centuries of genome instability and evolution in soft-shell clam transmissible cancer (bioRxiv).</title>
        <authorList>
            <person name="Hart S.F.M."/>
            <person name="Yonemitsu M.A."/>
            <person name="Giersch R.M."/>
            <person name="Beal B.F."/>
            <person name="Arriagada G."/>
            <person name="Davis B.W."/>
            <person name="Ostrander E.A."/>
            <person name="Goff S.P."/>
            <person name="Metzger M.J."/>
        </authorList>
    </citation>
    <scope>NUCLEOTIDE SEQUENCE</scope>
    <source>
        <strain evidence="4">MELC-2E11</strain>
        <tissue evidence="4">Siphon/mantle</tissue>
    </source>
</reference>
<evidence type="ECO:0000256" key="1">
    <source>
        <dbReference type="ARBA" id="ARBA00008670"/>
    </source>
</evidence>
<dbReference type="EMBL" id="CP111025">
    <property type="protein sequence ID" value="WAR25079.1"/>
    <property type="molecule type" value="Genomic_DNA"/>
</dbReference>
<keyword evidence="2" id="KW-0472">Membrane</keyword>
<evidence type="ECO:0000256" key="2">
    <source>
        <dbReference type="SAM" id="Phobius"/>
    </source>
</evidence>
<feature type="transmembrane region" description="Helical" evidence="2">
    <location>
        <begin position="147"/>
        <end position="171"/>
    </location>
</feature>
<dbReference type="Gene3D" id="2.60.120.40">
    <property type="match status" value="1"/>
</dbReference>
<dbReference type="EMBL" id="CP111014">
    <property type="protein sequence ID" value="WAQ97693.1"/>
    <property type="molecule type" value="Genomic_DNA"/>
</dbReference>
<dbReference type="SUPFAM" id="SSF49842">
    <property type="entry name" value="TNF-like"/>
    <property type="match status" value="1"/>
</dbReference>